<feature type="region of interest" description="Disordered" evidence="5">
    <location>
        <begin position="30"/>
        <end position="73"/>
    </location>
</feature>
<protein>
    <submittedName>
        <fullName evidence="6">Uncharacterized protein</fullName>
    </submittedName>
</protein>
<dbReference type="GO" id="GO:0016477">
    <property type="term" value="P:cell migration"/>
    <property type="evidence" value="ECO:0007669"/>
    <property type="project" value="TreeGrafter"/>
</dbReference>
<feature type="compositionally biased region" description="Basic and acidic residues" evidence="5">
    <location>
        <begin position="58"/>
        <end position="73"/>
    </location>
</feature>
<dbReference type="AlphaFoldDB" id="A0A9W9Z4Y4"/>
<dbReference type="GO" id="GO:0051015">
    <property type="term" value="F:actin filament binding"/>
    <property type="evidence" value="ECO:0007669"/>
    <property type="project" value="InterPro"/>
</dbReference>
<dbReference type="GO" id="GO:0008013">
    <property type="term" value="F:beta-catenin binding"/>
    <property type="evidence" value="ECO:0007669"/>
    <property type="project" value="TreeGrafter"/>
</dbReference>
<evidence type="ECO:0000256" key="3">
    <source>
        <dbReference type="ARBA" id="ARBA00022490"/>
    </source>
</evidence>
<evidence type="ECO:0000313" key="7">
    <source>
        <dbReference type="Proteomes" id="UP001163046"/>
    </source>
</evidence>
<dbReference type="Gene3D" id="1.20.120.230">
    <property type="entry name" value="Alpha-catenin/vinculin-like"/>
    <property type="match status" value="3"/>
</dbReference>
<evidence type="ECO:0000256" key="5">
    <source>
        <dbReference type="SAM" id="MobiDB-lite"/>
    </source>
</evidence>
<dbReference type="InterPro" id="IPR006077">
    <property type="entry name" value="Vinculin/catenin"/>
</dbReference>
<feature type="coiled-coil region" evidence="4">
    <location>
        <begin position="249"/>
        <end position="276"/>
    </location>
</feature>
<keyword evidence="3" id="KW-0963">Cytoplasm</keyword>
<dbReference type="SUPFAM" id="SSF47220">
    <property type="entry name" value="alpha-catenin/vinculin-like"/>
    <property type="match status" value="2"/>
</dbReference>
<comment type="similarity">
    <text evidence="2">Belongs to the vinculin/alpha-catenin family.</text>
</comment>
<keyword evidence="4" id="KW-0175">Coiled coil</keyword>
<evidence type="ECO:0000313" key="6">
    <source>
        <dbReference type="EMBL" id="KAJ7375212.1"/>
    </source>
</evidence>
<dbReference type="GO" id="GO:0098609">
    <property type="term" value="P:cell-cell adhesion"/>
    <property type="evidence" value="ECO:0007669"/>
    <property type="project" value="TreeGrafter"/>
</dbReference>
<sequence>MLDLFEILRGHHPSTVSDTVSVGEAADLVELSSDPGTPVEPSGLEELEPEPYALRNKSSREAKKRDTSKDRSWLNRSTDSEDLLFNFSEDDEMDRINRRALLGISERHRDEAPLSAAIVRPIKPSQTSRAPVSRLLNSIKARDFDLAEMNLRKVESRASALRTLASTSADNSRNLEGVRLVRVSAGEIEKLTPLIIQAARDFRANPRDLVAVERLQTIGREWASKVHVLSGAVDEIVMPWSASASKLALAATSGDAEELKKQVDNINRHVLRLRQLAVAAKAAGDAEDYAMDAGNEGEAPARDPASLERVELVHMTSGEIERMTPQLVTAAQALSRDPTDITNVERLEVRRRDWASKVHSLVFAVDDVTVGTSAPVEQLASVALAGDQHALQENSRMLTSYTRTLKGMVDAAIAGCNDPKKVSLAKATVNSVEKLTADLQDTTRSVSEMALRENRTLEQSLSYMGVVERMNLLQREWATKVHLLTALVDDLTAEASAPVDRLAGAALAVSKAELGERIQQQKQL</sequence>
<organism evidence="6 7">
    <name type="scientific">Desmophyllum pertusum</name>
    <dbReference type="NCBI Taxonomy" id="174260"/>
    <lineage>
        <taxon>Eukaryota</taxon>
        <taxon>Metazoa</taxon>
        <taxon>Cnidaria</taxon>
        <taxon>Anthozoa</taxon>
        <taxon>Hexacorallia</taxon>
        <taxon>Scleractinia</taxon>
        <taxon>Caryophylliina</taxon>
        <taxon>Caryophylliidae</taxon>
        <taxon>Desmophyllum</taxon>
    </lineage>
</organism>
<gene>
    <name evidence="6" type="ORF">OS493_001956</name>
</gene>
<evidence type="ECO:0000256" key="2">
    <source>
        <dbReference type="ARBA" id="ARBA00008376"/>
    </source>
</evidence>
<accession>A0A9W9Z4Y4</accession>
<dbReference type="EMBL" id="MU826826">
    <property type="protein sequence ID" value="KAJ7375212.1"/>
    <property type="molecule type" value="Genomic_DNA"/>
</dbReference>
<dbReference type="PANTHER" id="PTHR18914">
    <property type="entry name" value="ALPHA CATENIN"/>
    <property type="match status" value="1"/>
</dbReference>
<dbReference type="InterPro" id="IPR036723">
    <property type="entry name" value="Alpha-catenin/vinculin-like_sf"/>
</dbReference>
<proteinExistence type="inferred from homology"/>
<evidence type="ECO:0000256" key="1">
    <source>
        <dbReference type="ARBA" id="ARBA00004496"/>
    </source>
</evidence>
<dbReference type="OrthoDB" id="5965911at2759"/>
<dbReference type="GO" id="GO:0016342">
    <property type="term" value="C:catenin complex"/>
    <property type="evidence" value="ECO:0007669"/>
    <property type="project" value="TreeGrafter"/>
</dbReference>
<dbReference type="GO" id="GO:0005737">
    <property type="term" value="C:cytoplasm"/>
    <property type="evidence" value="ECO:0007669"/>
    <property type="project" value="UniProtKB-SubCell"/>
</dbReference>
<comment type="subcellular location">
    <subcellularLocation>
        <location evidence="1">Cytoplasm</location>
    </subcellularLocation>
</comment>
<dbReference type="PANTHER" id="PTHR18914:SF30">
    <property type="entry name" value="VINCULIN_ALPHA-CATENIN FAMILY MEMBER 1"/>
    <property type="match status" value="1"/>
</dbReference>
<dbReference type="GO" id="GO:0005912">
    <property type="term" value="C:adherens junction"/>
    <property type="evidence" value="ECO:0007669"/>
    <property type="project" value="TreeGrafter"/>
</dbReference>
<dbReference type="Proteomes" id="UP001163046">
    <property type="component" value="Unassembled WGS sequence"/>
</dbReference>
<evidence type="ECO:0000256" key="4">
    <source>
        <dbReference type="SAM" id="Coils"/>
    </source>
</evidence>
<reference evidence="6" key="1">
    <citation type="submission" date="2023-01" db="EMBL/GenBank/DDBJ databases">
        <title>Genome assembly of the deep-sea coral Lophelia pertusa.</title>
        <authorList>
            <person name="Herrera S."/>
            <person name="Cordes E."/>
        </authorList>
    </citation>
    <scope>NUCLEOTIDE SEQUENCE</scope>
    <source>
        <strain evidence="6">USNM1676648</strain>
        <tissue evidence="6">Polyp</tissue>
    </source>
</reference>
<keyword evidence="7" id="KW-1185">Reference proteome</keyword>
<dbReference type="Pfam" id="PF01044">
    <property type="entry name" value="Vinculin"/>
    <property type="match status" value="2"/>
</dbReference>
<comment type="caution">
    <text evidence="6">The sequence shown here is derived from an EMBL/GenBank/DDBJ whole genome shotgun (WGS) entry which is preliminary data.</text>
</comment>
<name>A0A9W9Z4Y4_9CNID</name>